<sequence length="441" mass="49946">MVPVIRKTGAVRISVDLKQLNTAVRHEHHMLPSLEDVAPKLAESKMFSTLDEDSQLLNTFITPFGRYAFSRLPFGISSAPEIFQRKMSTLLEGLVGVEVIMDDILVHGRNREEHDARLNAVLRIINDSGLKINTNKCVFRKTELTYFGHLIGGDGSKPDPERVEALLELSRPNNVSELRQVLGMFQYLAKFVYDMSSVNKPMTDLLKSDVFWSRDKAQQASFDKTKELLTTTPTLSYYDSMKPTVVSADANSYGIGAVLMQSTDGILKPIAFASSTLTTAEQRYAQIEKEMLVGVWTCEKFRRYLVGLKEFKLLTDHRPLVPLMNTKRIDDAPLRCQRLFMRAMRFKPIVEYVPGKQLVLADALSRKPLIGRESRIDDIELSDDITALVDAVQQNWPVTEDRFTEIRVETSTDPIMKSITDFIANGWPSHKSAVPHSVRDY</sequence>
<keyword evidence="4" id="KW-1185">Reference proteome</keyword>
<dbReference type="InterPro" id="IPR043502">
    <property type="entry name" value="DNA/RNA_pol_sf"/>
</dbReference>
<dbReference type="InterPro" id="IPR041577">
    <property type="entry name" value="RT_RNaseH_2"/>
</dbReference>
<evidence type="ECO:0000256" key="1">
    <source>
        <dbReference type="ARBA" id="ARBA00023268"/>
    </source>
</evidence>
<dbReference type="GO" id="GO:0003824">
    <property type="term" value="F:catalytic activity"/>
    <property type="evidence" value="ECO:0007669"/>
    <property type="project" value="UniProtKB-KW"/>
</dbReference>
<feature type="domain" description="Reverse transcriptase" evidence="2">
    <location>
        <begin position="1"/>
        <end position="151"/>
    </location>
</feature>
<protein>
    <recommendedName>
        <fullName evidence="2">Reverse transcriptase domain-containing protein</fullName>
    </recommendedName>
</protein>
<dbReference type="Pfam" id="PF17919">
    <property type="entry name" value="RT_RNaseH_2"/>
    <property type="match status" value="1"/>
</dbReference>
<accession>A0AAD9KB99</accession>
<dbReference type="CDD" id="cd01647">
    <property type="entry name" value="RT_LTR"/>
    <property type="match status" value="1"/>
</dbReference>
<comment type="caution">
    <text evidence="3">The sequence shown here is derived from an EMBL/GenBank/DDBJ whole genome shotgun (WGS) entry which is preliminary data.</text>
</comment>
<dbReference type="CDD" id="cd09274">
    <property type="entry name" value="RNase_HI_RT_Ty3"/>
    <property type="match status" value="1"/>
</dbReference>
<dbReference type="PANTHER" id="PTHR37984:SF5">
    <property type="entry name" value="PROTEIN NYNRIN-LIKE"/>
    <property type="match status" value="1"/>
</dbReference>
<evidence type="ECO:0000259" key="2">
    <source>
        <dbReference type="PROSITE" id="PS50878"/>
    </source>
</evidence>
<dbReference type="EMBL" id="JAODUO010001281">
    <property type="protein sequence ID" value="KAK2167308.1"/>
    <property type="molecule type" value="Genomic_DNA"/>
</dbReference>
<evidence type="ECO:0000313" key="3">
    <source>
        <dbReference type="EMBL" id="KAK2167308.1"/>
    </source>
</evidence>
<dbReference type="PROSITE" id="PS50878">
    <property type="entry name" value="RT_POL"/>
    <property type="match status" value="1"/>
</dbReference>
<dbReference type="SUPFAM" id="SSF56672">
    <property type="entry name" value="DNA/RNA polymerases"/>
    <property type="match status" value="1"/>
</dbReference>
<dbReference type="Gene3D" id="3.30.70.270">
    <property type="match status" value="2"/>
</dbReference>
<reference evidence="3" key="1">
    <citation type="journal article" date="2023" name="Mol. Biol. Evol.">
        <title>Third-Generation Sequencing Reveals the Adaptive Role of the Epigenome in Three Deep-Sea Polychaetes.</title>
        <authorList>
            <person name="Perez M."/>
            <person name="Aroh O."/>
            <person name="Sun Y."/>
            <person name="Lan Y."/>
            <person name="Juniper S.K."/>
            <person name="Young C.R."/>
            <person name="Angers B."/>
            <person name="Qian P.Y."/>
        </authorList>
    </citation>
    <scope>NUCLEOTIDE SEQUENCE</scope>
    <source>
        <strain evidence="3">R07B-5</strain>
    </source>
</reference>
<dbReference type="Proteomes" id="UP001209878">
    <property type="component" value="Unassembled WGS sequence"/>
</dbReference>
<dbReference type="FunFam" id="3.30.70.270:FF:000003">
    <property type="entry name" value="Transposon Ty3-G Gag-Pol polyprotein"/>
    <property type="match status" value="1"/>
</dbReference>
<evidence type="ECO:0000313" key="4">
    <source>
        <dbReference type="Proteomes" id="UP001209878"/>
    </source>
</evidence>
<dbReference type="InterPro" id="IPR050951">
    <property type="entry name" value="Retrovirus_Pol_polyprotein"/>
</dbReference>
<dbReference type="InterPro" id="IPR043128">
    <property type="entry name" value="Rev_trsase/Diguanyl_cyclase"/>
</dbReference>
<dbReference type="PANTHER" id="PTHR37984">
    <property type="entry name" value="PROTEIN CBG26694"/>
    <property type="match status" value="1"/>
</dbReference>
<organism evidence="3 4">
    <name type="scientific">Ridgeia piscesae</name>
    <name type="common">Tubeworm</name>
    <dbReference type="NCBI Taxonomy" id="27915"/>
    <lineage>
        <taxon>Eukaryota</taxon>
        <taxon>Metazoa</taxon>
        <taxon>Spiralia</taxon>
        <taxon>Lophotrochozoa</taxon>
        <taxon>Annelida</taxon>
        <taxon>Polychaeta</taxon>
        <taxon>Sedentaria</taxon>
        <taxon>Canalipalpata</taxon>
        <taxon>Sabellida</taxon>
        <taxon>Siboglinidae</taxon>
        <taxon>Ridgeia</taxon>
    </lineage>
</organism>
<dbReference type="AlphaFoldDB" id="A0AAD9KB99"/>
<dbReference type="Pfam" id="PF00078">
    <property type="entry name" value="RVT_1"/>
    <property type="match status" value="1"/>
</dbReference>
<dbReference type="FunFam" id="3.30.70.270:FF:000020">
    <property type="entry name" value="Transposon Tf2-6 polyprotein-like Protein"/>
    <property type="match status" value="1"/>
</dbReference>
<gene>
    <name evidence="3" type="ORF">NP493_1280g00004</name>
</gene>
<proteinExistence type="predicted"/>
<keyword evidence="1" id="KW-0511">Multifunctional enzyme</keyword>
<dbReference type="InterPro" id="IPR000477">
    <property type="entry name" value="RT_dom"/>
</dbReference>
<name>A0AAD9KB99_RIDPI</name>